<evidence type="ECO:0000313" key="2">
    <source>
        <dbReference type="Proteomes" id="UP000008983"/>
    </source>
</evidence>
<keyword evidence="2" id="KW-1185">Reference proteome</keyword>
<dbReference type="eggNOG" id="KOG2617">
    <property type="taxonomic scope" value="Eukaryota"/>
</dbReference>
<dbReference type="RefSeq" id="XP_004027205.1">
    <property type="nucleotide sequence ID" value="XM_004027156.1"/>
</dbReference>
<evidence type="ECO:0000313" key="1">
    <source>
        <dbReference type="EMBL" id="EGR27860.1"/>
    </source>
</evidence>
<dbReference type="STRING" id="857967.G0R3V3"/>
<dbReference type="Pfam" id="PF00285">
    <property type="entry name" value="Citrate_synt"/>
    <property type="match status" value="1"/>
</dbReference>
<dbReference type="SUPFAM" id="SSF48256">
    <property type="entry name" value="Citrate synthase"/>
    <property type="match status" value="1"/>
</dbReference>
<dbReference type="GO" id="GO:0046912">
    <property type="term" value="F:acyltransferase activity, acyl groups converted into alkyl on transfer"/>
    <property type="evidence" value="ECO:0007669"/>
    <property type="project" value="InterPro"/>
</dbReference>
<dbReference type="Proteomes" id="UP000008983">
    <property type="component" value="Unassembled WGS sequence"/>
</dbReference>
<protein>
    <recommendedName>
        <fullName evidence="3">Citrate (Si)-synthase</fullName>
    </recommendedName>
</protein>
<dbReference type="InParanoid" id="G0R3V3"/>
<dbReference type="GeneID" id="14903925"/>
<name>G0R3V3_ICHMU</name>
<gene>
    <name evidence="1" type="ORF">IMG5_187650</name>
</gene>
<dbReference type="InterPro" id="IPR036969">
    <property type="entry name" value="Citrate_synthase_sf"/>
</dbReference>
<reference evidence="1 2" key="1">
    <citation type="submission" date="2011-07" db="EMBL/GenBank/DDBJ databases">
        <authorList>
            <person name="Coyne R."/>
            <person name="Brami D."/>
            <person name="Johnson J."/>
            <person name="Hostetler J."/>
            <person name="Hannick L."/>
            <person name="Clark T."/>
            <person name="Cassidy-Hanley D."/>
            <person name="Inman J."/>
        </authorList>
    </citation>
    <scope>NUCLEOTIDE SEQUENCE [LARGE SCALE GENOMIC DNA]</scope>
    <source>
        <strain evidence="1 2">G5</strain>
    </source>
</reference>
<dbReference type="AlphaFoldDB" id="G0R3V3"/>
<proteinExistence type="predicted"/>
<dbReference type="OrthoDB" id="435022at2759"/>
<dbReference type="Gene3D" id="1.10.580.10">
    <property type="entry name" value="Citrate Synthase, domain 1"/>
    <property type="match status" value="1"/>
</dbReference>
<accession>G0R3V3</accession>
<dbReference type="InterPro" id="IPR002020">
    <property type="entry name" value="Citrate_synthase"/>
</dbReference>
<evidence type="ECO:0008006" key="3">
    <source>
        <dbReference type="Google" id="ProtNLM"/>
    </source>
</evidence>
<dbReference type="PANTHER" id="PTHR42871">
    <property type="entry name" value="CITRATE SYNTHASE"/>
    <property type="match status" value="1"/>
</dbReference>
<sequence>MERIVNLNNQIQQNNTTSKETLTIKDKKGNQYEVKIYNNSYIKASDLEKVGTKDEGVLRSYDPGYMNTINCTSKICYIDGDNGILEYRGYPIEQLAEKSTFLEVAFLLIYGELPTASQYQFWKQKIQKHSFVHQDVNGMMKSFRYDAHPMGMLVSTIAATSTFHPNANPALAGQNIYDDPKTRISKSIDQLEA</sequence>
<dbReference type="PANTHER" id="PTHR42871:SF1">
    <property type="entry name" value="CITRATE SYNTHASE"/>
    <property type="match status" value="1"/>
</dbReference>
<dbReference type="InterPro" id="IPR016142">
    <property type="entry name" value="Citrate_synth-like_lrg_a-sub"/>
</dbReference>
<dbReference type="EMBL" id="GL984313">
    <property type="protein sequence ID" value="EGR27860.1"/>
    <property type="molecule type" value="Genomic_DNA"/>
</dbReference>
<organism evidence="1 2">
    <name type="scientific">Ichthyophthirius multifiliis</name>
    <name type="common">White spot disease agent</name>
    <name type="synonym">Ich</name>
    <dbReference type="NCBI Taxonomy" id="5932"/>
    <lineage>
        <taxon>Eukaryota</taxon>
        <taxon>Sar</taxon>
        <taxon>Alveolata</taxon>
        <taxon>Ciliophora</taxon>
        <taxon>Intramacronucleata</taxon>
        <taxon>Oligohymenophorea</taxon>
        <taxon>Hymenostomatida</taxon>
        <taxon>Ophryoglenina</taxon>
        <taxon>Ichthyophthirius</taxon>
    </lineage>
</organism>